<protein>
    <submittedName>
        <fullName evidence="1">Peroxin-3 peroxisome import protein</fullName>
    </submittedName>
</protein>
<evidence type="ECO:0000313" key="2">
    <source>
        <dbReference type="Proteomes" id="UP000016088"/>
    </source>
</evidence>
<reference evidence="1 2" key="1">
    <citation type="journal article" date="2011" name="Science">
        <title>Comparative functional genomics of the fission yeasts.</title>
        <authorList>
            <person name="Rhind N."/>
            <person name="Chen Z."/>
            <person name="Yassour M."/>
            <person name="Thompson D.A."/>
            <person name="Haas B.J."/>
            <person name="Habib N."/>
            <person name="Wapinski I."/>
            <person name="Roy S."/>
            <person name="Lin M.F."/>
            <person name="Heiman D.I."/>
            <person name="Young S.K."/>
            <person name="Furuya K."/>
            <person name="Guo Y."/>
            <person name="Pidoux A."/>
            <person name="Chen H.M."/>
            <person name="Robbertse B."/>
            <person name="Goldberg J.M."/>
            <person name="Aoki K."/>
            <person name="Bayne E.H."/>
            <person name="Berlin A.M."/>
            <person name="Desjardins C.A."/>
            <person name="Dobbs E."/>
            <person name="Dukaj L."/>
            <person name="Fan L."/>
            <person name="FitzGerald M.G."/>
            <person name="French C."/>
            <person name="Gujja S."/>
            <person name="Hansen K."/>
            <person name="Keifenheim D."/>
            <person name="Levin J.Z."/>
            <person name="Mosher R.A."/>
            <person name="Mueller C.A."/>
            <person name="Pfiffner J."/>
            <person name="Priest M."/>
            <person name="Russ C."/>
            <person name="Smialowska A."/>
            <person name="Swoboda P."/>
            <person name="Sykes S.M."/>
            <person name="Vaughn M."/>
            <person name="Vengrova S."/>
            <person name="Yoder R."/>
            <person name="Zeng Q."/>
            <person name="Allshire R."/>
            <person name="Baulcombe D."/>
            <person name="Birren B.W."/>
            <person name="Brown W."/>
            <person name="Ekwall K."/>
            <person name="Kellis M."/>
            <person name="Leatherwood J."/>
            <person name="Levin H."/>
            <person name="Margalit H."/>
            <person name="Martienssen R."/>
            <person name="Nieduszynski C.A."/>
            <person name="Spatafora J.W."/>
            <person name="Friedman N."/>
            <person name="Dalgaard J.Z."/>
            <person name="Baumann P."/>
            <person name="Niki H."/>
            <person name="Regev A."/>
            <person name="Nusbaum C."/>
        </authorList>
    </citation>
    <scope>NUCLEOTIDE SEQUENCE [LARGE SCALE GENOMIC DNA]</scope>
    <source>
        <strain evidence="2">yFS286</strain>
    </source>
</reference>
<proteinExistence type="predicted"/>
<dbReference type="OMA" id="SKKYVVT"/>
<dbReference type="PANTHER" id="PTHR28080:SF1">
    <property type="entry name" value="PEROXISOMAL BIOGENESIS FACTOR 3"/>
    <property type="match status" value="1"/>
</dbReference>
<accession>S9Q0M8</accession>
<dbReference type="Proteomes" id="UP000016088">
    <property type="component" value="Unassembled WGS sequence"/>
</dbReference>
<dbReference type="OrthoDB" id="45930at2759"/>
<dbReference type="VEuPathDB" id="FungiDB:SOCG_01027"/>
<name>S9Q0M8_SCHOY</name>
<dbReference type="HOGENOM" id="CLU_802062_0_0_1"/>
<sequence>MSLSRYVKKCCNFALGTSIPVLALCYADSSLRTAIGKLAEQRELQLLYTQNFEKALSDGQSSSCSVFDAIVSEIEEQLPLHSIVQNLRDSRSTDQNGEKKLFLWNELKFQSIVRILTTLCVITECNMLTKVSLTILGRKDFCLRASQKYSANFHDTFQKDSDPAILMGIVYVLEKKQLPFLIEHVSSSVHKFFESTSPTDIMKVDNIYASLEGTMNDVFLRYKFEFSQDREELLSEISKKYVVTGGLSQMLDELEDFVTEADAELIFSTQMRLLLSHLKTFLPTEDARLAKMLSFFTKFSGSITESPVKESFFESISHNSEARTFASIIYSSFDRKFSAIENSTV</sequence>
<gene>
    <name evidence="1" type="ORF">SOCG_01027</name>
</gene>
<organism evidence="1 2">
    <name type="scientific">Schizosaccharomyces octosporus (strain yFS286)</name>
    <name type="common">Fission yeast</name>
    <name type="synonym">Octosporomyces octosporus</name>
    <dbReference type="NCBI Taxonomy" id="483514"/>
    <lineage>
        <taxon>Eukaryota</taxon>
        <taxon>Fungi</taxon>
        <taxon>Dikarya</taxon>
        <taxon>Ascomycota</taxon>
        <taxon>Taphrinomycotina</taxon>
        <taxon>Schizosaccharomycetes</taxon>
        <taxon>Schizosaccharomycetales</taxon>
        <taxon>Schizosaccharomycetaceae</taxon>
        <taxon>Schizosaccharomyces</taxon>
    </lineage>
</organism>
<dbReference type="GO" id="GO:0045046">
    <property type="term" value="P:protein import into peroxisome membrane"/>
    <property type="evidence" value="ECO:0007669"/>
    <property type="project" value="TreeGrafter"/>
</dbReference>
<keyword evidence="2" id="KW-1185">Reference proteome</keyword>
<dbReference type="GO" id="GO:0005778">
    <property type="term" value="C:peroxisomal membrane"/>
    <property type="evidence" value="ECO:0007669"/>
    <property type="project" value="InterPro"/>
</dbReference>
<dbReference type="PANTHER" id="PTHR28080">
    <property type="entry name" value="PEROXISOMAL BIOGENESIS FACTOR 3"/>
    <property type="match status" value="1"/>
</dbReference>
<dbReference type="Pfam" id="PF04882">
    <property type="entry name" value="Peroxin-3"/>
    <property type="match status" value="1"/>
</dbReference>
<dbReference type="RefSeq" id="XP_013018901.1">
    <property type="nucleotide sequence ID" value="XM_013163447.1"/>
</dbReference>
<evidence type="ECO:0000313" key="1">
    <source>
        <dbReference type="EMBL" id="EPX73273.1"/>
    </source>
</evidence>
<dbReference type="GO" id="GO:0030674">
    <property type="term" value="F:protein-macromolecule adaptor activity"/>
    <property type="evidence" value="ECO:0007669"/>
    <property type="project" value="TreeGrafter"/>
</dbReference>
<dbReference type="EMBL" id="KE503207">
    <property type="protein sequence ID" value="EPX73273.1"/>
    <property type="molecule type" value="Genomic_DNA"/>
</dbReference>
<dbReference type="InterPro" id="IPR006966">
    <property type="entry name" value="Peroxin-3"/>
</dbReference>
<dbReference type="GeneID" id="25030011"/>
<dbReference type="AlphaFoldDB" id="S9Q0M8"/>